<dbReference type="Proteomes" id="UP001236585">
    <property type="component" value="Chromosome"/>
</dbReference>
<sequence length="144" mass="16085">MSADDDSRVVVAHIRAVSPDWAVTGYKFFPYAARQGGRWWVLRMNYDFPEHDLYTVFIDGTATADVSGNRHSQVPLIASVGLLQPCAPAPDRPLMPVDEAEAVVRPCTPFLVYGSEIGDPCDWCEHLADRDPFELRPGIRQSPR</sequence>
<name>A0ABY8VZR3_9MYCO</name>
<dbReference type="EMBL" id="CP126981">
    <property type="protein sequence ID" value="WIM87668.1"/>
    <property type="molecule type" value="Genomic_DNA"/>
</dbReference>
<keyword evidence="2" id="KW-1185">Reference proteome</keyword>
<organism evidence="1 2">
    <name type="scientific">Candidatus Mycobacterium wuenschmannii</name>
    <dbReference type="NCBI Taxonomy" id="3027808"/>
    <lineage>
        <taxon>Bacteria</taxon>
        <taxon>Bacillati</taxon>
        <taxon>Actinomycetota</taxon>
        <taxon>Actinomycetes</taxon>
        <taxon>Mycobacteriales</taxon>
        <taxon>Mycobacteriaceae</taxon>
        <taxon>Mycobacterium</taxon>
    </lineage>
</organism>
<reference evidence="1 2" key="1">
    <citation type="journal article" date="2023" name="Microbiol. Resour. Announc.">
        <title>Complete Genome Sequence of Mycobacterium wuenschmanii, a novel Nontuberculous Mycobacterium Isolated from a captive population of Amazon Milk Frogs.</title>
        <authorList>
            <person name="Hicks J."/>
            <person name="Zeineldin M."/>
            <person name="Ward H."/>
            <person name="Wuenschmann A."/>
            <person name="Camp P."/>
            <person name="Farrell D."/>
            <person name="Lehman K."/>
            <person name="Thacker T."/>
            <person name="Cuthbert E."/>
        </authorList>
    </citation>
    <scope>NUCLEOTIDE SEQUENCE [LARGE SCALE GENOMIC DNA]</scope>
    <source>
        <strain evidence="1 2">Wuenschmanii</strain>
    </source>
</reference>
<dbReference type="RefSeq" id="WP_285187518.1">
    <property type="nucleotide sequence ID" value="NZ_CP126981.1"/>
</dbReference>
<evidence type="ECO:0000313" key="2">
    <source>
        <dbReference type="Proteomes" id="UP001236585"/>
    </source>
</evidence>
<accession>A0ABY8VZR3</accession>
<proteinExistence type="predicted"/>
<gene>
    <name evidence="1" type="ORF">PT015_23010</name>
</gene>
<protein>
    <submittedName>
        <fullName evidence="1">Uncharacterized protein</fullName>
    </submittedName>
</protein>
<evidence type="ECO:0000313" key="1">
    <source>
        <dbReference type="EMBL" id="WIM87668.1"/>
    </source>
</evidence>